<dbReference type="Gene3D" id="3.10.20.30">
    <property type="match status" value="1"/>
</dbReference>
<dbReference type="InterPro" id="IPR006674">
    <property type="entry name" value="HD_domain"/>
</dbReference>
<dbReference type="Gene3D" id="3.30.70.260">
    <property type="match status" value="1"/>
</dbReference>
<organism evidence="7 8">
    <name type="scientific">Candidatus Borkfalkia faecipullorum</name>
    <dbReference type="NCBI Taxonomy" id="2838510"/>
    <lineage>
        <taxon>Bacteria</taxon>
        <taxon>Bacillati</taxon>
        <taxon>Bacillota</taxon>
        <taxon>Clostridia</taxon>
        <taxon>Christensenellales</taxon>
        <taxon>Christensenellaceae</taxon>
        <taxon>Candidatus Borkfalkia</taxon>
    </lineage>
</organism>
<dbReference type="Gene3D" id="1.10.3210.10">
    <property type="entry name" value="Hypothetical protein af1432"/>
    <property type="match status" value="1"/>
</dbReference>
<proteinExistence type="inferred from homology"/>
<dbReference type="InterPro" id="IPR003607">
    <property type="entry name" value="HD/PDEase_dom"/>
</dbReference>
<dbReference type="InterPro" id="IPR004095">
    <property type="entry name" value="TGS"/>
</dbReference>
<dbReference type="SUPFAM" id="SSF109604">
    <property type="entry name" value="HD-domain/PDEase-like"/>
    <property type="match status" value="1"/>
</dbReference>
<dbReference type="EC" id="2.7.6.5" evidence="2"/>
<evidence type="ECO:0000256" key="1">
    <source>
        <dbReference type="ARBA" id="ARBA00004976"/>
    </source>
</evidence>
<comment type="similarity">
    <text evidence="4">Belongs to the relA/spoT family.</text>
</comment>
<reference evidence="7" key="2">
    <citation type="submission" date="2021-04" db="EMBL/GenBank/DDBJ databases">
        <authorList>
            <person name="Gilroy R."/>
        </authorList>
    </citation>
    <scope>NUCLEOTIDE SEQUENCE</scope>
    <source>
        <strain evidence="7">811</strain>
    </source>
</reference>
<gene>
    <name evidence="7" type="ORF">H9741_05095</name>
</gene>
<sequence length="711" mass="80448">MNIVLQMVYDNYTGADREMLIRAYHYAEEAHSGQKRASGEAYFIHPCAVAQILIELGLDSATVAAAFLHDVIEDTPATEDDIRAEFGEEVLELVSGVTKLDKIVFKSREEEEAENFRKIFVAMAKDIRVIIIKLADRLHNMRSLNFLSKERQIKMAQETLDIYTPLAGRLGISQIKCELEDLCLKYLEPEAYEFLVENIHQKLYERHNFVDFVVKEIKNILEESKIEGEVFGRPKHFYSIYKKMKTQNKTLDQIYDLTAVRVIVGTVDECYEVFGKIHKRWKPIPGRIKDYIATPKANMYQSLHTTVVTNFGQPFEIQIRTFEMHRTAEFGIAAHWKYKEKKTEDSAFTEKLSWIREVLDWEGGLKDSKDFLQSLKTELYSNELLVFTPKGKVISLPKDATPIDFAYAIHSEVGNRCTGARVNAKMVPLNSTLQTGDVVEIITSANSKGPSWDWLKIVKSSSARAKIKQFFKREMKDENIKLGRSMLEAEAKHRGYNLSDILTEESFAKISEKFSFFSQDEMFASVGYGAITVNQVLFKLIDFYKKEVPKQPVYHGAGNVSDPGGVIVKGMRGLLTHFAGCCNPVPGDPIVGFVSRGRGVVIHRADCTNIKNLQAEQGRILPAEWASTGGGWFVAGIVIKAKDQGVALSVLTSVVSDMRLMITGVNSRFDKNKDAVIEANIRLNGKEDIDLLIKKIRSDERIGEVYRTATK</sequence>
<dbReference type="Pfam" id="PF04607">
    <property type="entry name" value="RelA_SpoT"/>
    <property type="match status" value="1"/>
</dbReference>
<dbReference type="SMART" id="SM00471">
    <property type="entry name" value="HDc"/>
    <property type="match status" value="1"/>
</dbReference>
<feature type="domain" description="HD" evidence="5">
    <location>
        <begin position="42"/>
        <end position="141"/>
    </location>
</feature>
<feature type="domain" description="TGS" evidence="6">
    <location>
        <begin position="382"/>
        <end position="443"/>
    </location>
</feature>
<dbReference type="CDD" id="cd01668">
    <property type="entry name" value="TGS_RSH"/>
    <property type="match status" value="1"/>
</dbReference>
<dbReference type="PROSITE" id="PS51831">
    <property type="entry name" value="HD"/>
    <property type="match status" value="1"/>
</dbReference>
<reference evidence="7" key="1">
    <citation type="journal article" date="2021" name="PeerJ">
        <title>Extensive microbial diversity within the chicken gut microbiome revealed by metagenomics and culture.</title>
        <authorList>
            <person name="Gilroy R."/>
            <person name="Ravi A."/>
            <person name="Getino M."/>
            <person name="Pursley I."/>
            <person name="Horton D.L."/>
            <person name="Alikhan N.F."/>
            <person name="Baker D."/>
            <person name="Gharbi K."/>
            <person name="Hall N."/>
            <person name="Watson M."/>
            <person name="Adriaenssens E.M."/>
            <person name="Foster-Nyarko E."/>
            <person name="Jarju S."/>
            <person name="Secka A."/>
            <person name="Antonio M."/>
            <person name="Oren A."/>
            <person name="Chaudhuri R.R."/>
            <person name="La Ragione R."/>
            <person name="Hildebrand F."/>
            <person name="Pallen M.J."/>
        </authorList>
    </citation>
    <scope>NUCLEOTIDE SEQUENCE</scope>
    <source>
        <strain evidence="7">811</strain>
    </source>
</reference>
<protein>
    <recommendedName>
        <fullName evidence="2">GTP diphosphokinase</fullName>
        <ecNumber evidence="2">2.7.6.5</ecNumber>
    </recommendedName>
</protein>
<dbReference type="Gene3D" id="3.30.460.10">
    <property type="entry name" value="Beta Polymerase, domain 2"/>
    <property type="match status" value="1"/>
</dbReference>
<dbReference type="CDD" id="cd05399">
    <property type="entry name" value="NT_Rel-Spo_like"/>
    <property type="match status" value="1"/>
</dbReference>
<dbReference type="FunFam" id="1.10.3210.10:FF:000001">
    <property type="entry name" value="GTP pyrophosphokinase RelA"/>
    <property type="match status" value="1"/>
</dbReference>
<dbReference type="InterPro" id="IPR045600">
    <property type="entry name" value="RelA/SpoT_AH_RIS"/>
</dbReference>
<evidence type="ECO:0000256" key="4">
    <source>
        <dbReference type="RuleBase" id="RU003847"/>
    </source>
</evidence>
<name>A0A9D2AFE8_9FIRM</name>
<dbReference type="SUPFAM" id="SSF81301">
    <property type="entry name" value="Nucleotidyltransferase"/>
    <property type="match status" value="1"/>
</dbReference>
<evidence type="ECO:0000313" key="7">
    <source>
        <dbReference type="EMBL" id="HIX07823.1"/>
    </source>
</evidence>
<comment type="pathway">
    <text evidence="1">Purine metabolism; ppGpp biosynthesis; ppGpp from GTP: step 1/2.</text>
</comment>
<evidence type="ECO:0000256" key="3">
    <source>
        <dbReference type="ARBA" id="ARBA00048244"/>
    </source>
</evidence>
<evidence type="ECO:0000313" key="8">
    <source>
        <dbReference type="Proteomes" id="UP000824204"/>
    </source>
</evidence>
<dbReference type="Pfam" id="PF13328">
    <property type="entry name" value="HD_4"/>
    <property type="match status" value="1"/>
</dbReference>
<dbReference type="Proteomes" id="UP000824204">
    <property type="component" value="Unassembled WGS sequence"/>
</dbReference>
<dbReference type="InterPro" id="IPR012675">
    <property type="entry name" value="Beta-grasp_dom_sf"/>
</dbReference>
<dbReference type="EMBL" id="DXFX01000067">
    <property type="protein sequence ID" value="HIX07823.1"/>
    <property type="molecule type" value="Genomic_DNA"/>
</dbReference>
<dbReference type="FunFam" id="3.10.20.30:FF:000002">
    <property type="entry name" value="GTP pyrophosphokinase (RelA/SpoT)"/>
    <property type="match status" value="1"/>
</dbReference>
<dbReference type="InterPro" id="IPR004811">
    <property type="entry name" value="RelA/Spo_fam"/>
</dbReference>
<dbReference type="NCBIfam" id="TIGR00691">
    <property type="entry name" value="spoT_relA"/>
    <property type="match status" value="1"/>
</dbReference>
<dbReference type="InterPro" id="IPR012676">
    <property type="entry name" value="TGS-like"/>
</dbReference>
<dbReference type="InterPro" id="IPR043519">
    <property type="entry name" value="NT_sf"/>
</dbReference>
<dbReference type="GO" id="GO:0005886">
    <property type="term" value="C:plasma membrane"/>
    <property type="evidence" value="ECO:0007669"/>
    <property type="project" value="TreeGrafter"/>
</dbReference>
<evidence type="ECO:0000259" key="5">
    <source>
        <dbReference type="PROSITE" id="PS51831"/>
    </source>
</evidence>
<dbReference type="CDD" id="cd00077">
    <property type="entry name" value="HDc"/>
    <property type="match status" value="1"/>
</dbReference>
<dbReference type="PANTHER" id="PTHR21262:SF31">
    <property type="entry name" value="GTP PYROPHOSPHOKINASE"/>
    <property type="match status" value="1"/>
</dbReference>
<dbReference type="FunFam" id="3.30.460.10:FF:000001">
    <property type="entry name" value="GTP pyrophosphokinase RelA"/>
    <property type="match status" value="1"/>
</dbReference>
<dbReference type="GO" id="GO:0015969">
    <property type="term" value="P:guanosine tetraphosphate metabolic process"/>
    <property type="evidence" value="ECO:0007669"/>
    <property type="project" value="InterPro"/>
</dbReference>
<dbReference type="PANTHER" id="PTHR21262">
    <property type="entry name" value="GUANOSINE-3',5'-BIS DIPHOSPHATE 3'-PYROPHOSPHOHYDROLASE"/>
    <property type="match status" value="1"/>
</dbReference>
<comment type="caution">
    <text evidence="7">The sequence shown here is derived from an EMBL/GenBank/DDBJ whole genome shotgun (WGS) entry which is preliminary data.</text>
</comment>
<evidence type="ECO:0000259" key="6">
    <source>
        <dbReference type="PROSITE" id="PS51880"/>
    </source>
</evidence>
<dbReference type="Pfam" id="PF02824">
    <property type="entry name" value="TGS"/>
    <property type="match status" value="1"/>
</dbReference>
<dbReference type="SUPFAM" id="SSF81271">
    <property type="entry name" value="TGS-like"/>
    <property type="match status" value="1"/>
</dbReference>
<dbReference type="InterPro" id="IPR033655">
    <property type="entry name" value="TGS_RelA/SpoT"/>
</dbReference>
<dbReference type="AlphaFoldDB" id="A0A9D2AFE8"/>
<evidence type="ECO:0000256" key="2">
    <source>
        <dbReference type="ARBA" id="ARBA00013251"/>
    </source>
</evidence>
<dbReference type="SMART" id="SM00954">
    <property type="entry name" value="RelA_SpoT"/>
    <property type="match status" value="1"/>
</dbReference>
<accession>A0A9D2AFE8</accession>
<dbReference type="Pfam" id="PF19296">
    <property type="entry name" value="RelA_AH_RIS"/>
    <property type="match status" value="1"/>
</dbReference>
<dbReference type="PROSITE" id="PS51880">
    <property type="entry name" value="TGS"/>
    <property type="match status" value="1"/>
</dbReference>
<comment type="catalytic activity">
    <reaction evidence="3">
        <text>GTP + ATP = guanosine 3'-diphosphate 5'-triphosphate + AMP</text>
        <dbReference type="Rhea" id="RHEA:22088"/>
        <dbReference type="ChEBI" id="CHEBI:30616"/>
        <dbReference type="ChEBI" id="CHEBI:37565"/>
        <dbReference type="ChEBI" id="CHEBI:142410"/>
        <dbReference type="ChEBI" id="CHEBI:456215"/>
        <dbReference type="EC" id="2.7.6.5"/>
    </reaction>
</comment>
<dbReference type="InterPro" id="IPR007685">
    <property type="entry name" value="RelA_SpoT"/>
</dbReference>
<comment type="function">
    <text evidence="4">In eubacteria ppGpp (guanosine 3'-diphosphate 5'-diphosphate) is a mediator of the stringent response that coordinates a variety of cellular activities in response to changes in nutritional abundance.</text>
</comment>
<dbReference type="GO" id="GO:0008728">
    <property type="term" value="F:GTP diphosphokinase activity"/>
    <property type="evidence" value="ECO:0007669"/>
    <property type="project" value="UniProtKB-EC"/>
</dbReference>